<proteinExistence type="inferred from homology"/>
<comment type="function">
    <text evidence="11">Mediates the reversible addition of palmitate to target proteins, thereby regulating their membrane association and biological function.</text>
</comment>
<comment type="caution">
    <text evidence="15">The sequence shown here is derived from an EMBL/GenBank/DDBJ whole genome shotgun (WGS) entry which is preliminary data.</text>
</comment>
<dbReference type="GO" id="GO:0005789">
    <property type="term" value="C:endoplasmic reticulum membrane"/>
    <property type="evidence" value="ECO:0007669"/>
    <property type="project" value="UniProtKB-SubCell"/>
</dbReference>
<dbReference type="EC" id="2.3.1.225" evidence="11"/>
<evidence type="ECO:0000313" key="16">
    <source>
        <dbReference type="Proteomes" id="UP000829685"/>
    </source>
</evidence>
<dbReference type="GO" id="GO:0019706">
    <property type="term" value="F:protein-cysteine S-palmitoyltransferase activity"/>
    <property type="evidence" value="ECO:0007669"/>
    <property type="project" value="UniProtKB-UniRule"/>
</dbReference>
<keyword evidence="16" id="KW-1185">Reference proteome</keyword>
<keyword evidence="2 11" id="KW-0808">Transferase</keyword>
<sequence length="518" mass="58280">MAFLVGASAPLAIQRLAIPASCLIVLFLGYGSQYLFAISPDLAPGPLTKTEKWIFNVLLFCQCWTYFKTCSVDPGRYTFPPSSSHEKQGEGKGRDTKAGEGSDDEDEEDEAAAGGSRQRPRRWCKKCRRPKPPRAHHCRTCARCIPKMDHHCPWTSNCVSLQTFPHFLRFLAYSNLAVWTLLYLLGRRFLALWEHRNLPAYLGPTHAQLAWLTVFSFLAGCAALAIGILFASTFQGWLFNTTMIEGWEIERHEAVLERRAGGNRDAGDDSYWRGSGGSDGDGGRELPPDAVEFPYDVGIFANMAAAMGTANPLLWLLPFAGHPTVAPNADGRQRGTGWEYEENGLNDAEGMWPPADPAKARHASVWRRRRREMLEEEQRRHAEAERWDGPEQHREAFRRRQERDLRRWEGRILGELEEVDDGGDDQDQGYDFVDEAYRAGDGGVPGRLQRGIVVDEGKKGWVNADGEHLGDYGVDEDAESDELDDVDMIPDEDDDDDDVPLGELIRRRKIRVNDGEDT</sequence>
<keyword evidence="4 11" id="KW-0256">Endoplasmic reticulum</keyword>
<evidence type="ECO:0000256" key="8">
    <source>
        <dbReference type="ARBA" id="ARBA00023288"/>
    </source>
</evidence>
<feature type="compositionally biased region" description="Basic and acidic residues" evidence="13">
    <location>
        <begin position="261"/>
        <end position="271"/>
    </location>
</feature>
<organism evidence="15 16">
    <name type="scientific">Neoarthrinium moseri</name>
    <dbReference type="NCBI Taxonomy" id="1658444"/>
    <lineage>
        <taxon>Eukaryota</taxon>
        <taxon>Fungi</taxon>
        <taxon>Dikarya</taxon>
        <taxon>Ascomycota</taxon>
        <taxon>Pezizomycotina</taxon>
        <taxon>Sordariomycetes</taxon>
        <taxon>Xylariomycetidae</taxon>
        <taxon>Amphisphaeriales</taxon>
        <taxon>Apiosporaceae</taxon>
        <taxon>Neoarthrinium</taxon>
    </lineage>
</organism>
<feature type="region of interest" description="Disordered" evidence="13">
    <location>
        <begin position="462"/>
        <end position="502"/>
    </location>
</feature>
<feature type="region of interest" description="Disordered" evidence="13">
    <location>
        <begin position="261"/>
        <end position="287"/>
    </location>
</feature>
<comment type="similarity">
    <text evidence="11">Belongs to the DHHC palmitoyltransferase family. PFA4 subfamily.</text>
</comment>
<name>A0A9Q0APZ9_9PEZI</name>
<keyword evidence="6 11" id="KW-0472">Membrane</keyword>
<evidence type="ECO:0000256" key="1">
    <source>
        <dbReference type="ARBA" id="ARBA00004141"/>
    </source>
</evidence>
<evidence type="ECO:0000256" key="10">
    <source>
        <dbReference type="ARBA" id="ARBA00048048"/>
    </source>
</evidence>
<evidence type="ECO:0000256" key="11">
    <source>
        <dbReference type="HAMAP-Rule" id="MF_03199"/>
    </source>
</evidence>
<feature type="compositionally biased region" description="Acidic residues" evidence="13">
    <location>
        <begin position="473"/>
        <end position="500"/>
    </location>
</feature>
<evidence type="ECO:0000256" key="2">
    <source>
        <dbReference type="ARBA" id="ARBA00022679"/>
    </source>
</evidence>
<evidence type="ECO:0000256" key="9">
    <source>
        <dbReference type="ARBA" id="ARBA00023315"/>
    </source>
</evidence>
<comment type="catalytic activity">
    <reaction evidence="10 11 12">
        <text>L-cysteinyl-[protein] + hexadecanoyl-CoA = S-hexadecanoyl-L-cysteinyl-[protein] + CoA</text>
        <dbReference type="Rhea" id="RHEA:36683"/>
        <dbReference type="Rhea" id="RHEA-COMP:10131"/>
        <dbReference type="Rhea" id="RHEA-COMP:11032"/>
        <dbReference type="ChEBI" id="CHEBI:29950"/>
        <dbReference type="ChEBI" id="CHEBI:57287"/>
        <dbReference type="ChEBI" id="CHEBI:57379"/>
        <dbReference type="ChEBI" id="CHEBI:74151"/>
        <dbReference type="EC" id="2.3.1.225"/>
    </reaction>
</comment>
<dbReference type="Pfam" id="PF01529">
    <property type="entry name" value="DHHC"/>
    <property type="match status" value="1"/>
</dbReference>
<evidence type="ECO:0000256" key="12">
    <source>
        <dbReference type="RuleBase" id="RU079119"/>
    </source>
</evidence>
<dbReference type="AlphaFoldDB" id="A0A9Q0APZ9"/>
<feature type="region of interest" description="Disordered" evidence="13">
    <location>
        <begin position="80"/>
        <end position="117"/>
    </location>
</feature>
<evidence type="ECO:0000259" key="14">
    <source>
        <dbReference type="Pfam" id="PF01529"/>
    </source>
</evidence>
<dbReference type="HAMAP" id="MF_03199">
    <property type="entry name" value="DHHC_PAT_PFA4"/>
    <property type="match status" value="1"/>
</dbReference>
<dbReference type="PROSITE" id="PS50216">
    <property type="entry name" value="DHHC"/>
    <property type="match status" value="1"/>
</dbReference>
<feature type="compositionally biased region" description="Basic and acidic residues" evidence="13">
    <location>
        <begin position="84"/>
        <end position="100"/>
    </location>
</feature>
<feature type="domain" description="Palmitoyltransferase DHHC" evidence="14">
    <location>
        <begin position="120"/>
        <end position="248"/>
    </location>
</feature>
<reference evidence="15" key="1">
    <citation type="submission" date="2021-03" db="EMBL/GenBank/DDBJ databases">
        <title>Revisited historic fungal species revealed as producer of novel bioactive compounds through whole genome sequencing and comparative genomics.</title>
        <authorList>
            <person name="Vignolle G.A."/>
            <person name="Hochenegger N."/>
            <person name="Mach R.L."/>
            <person name="Mach-Aigner A.R."/>
            <person name="Javad Rahimi M."/>
            <person name="Salim K.A."/>
            <person name="Chan C.M."/>
            <person name="Lim L.B.L."/>
            <person name="Cai F."/>
            <person name="Druzhinina I.S."/>
            <person name="U'Ren J.M."/>
            <person name="Derntl C."/>
        </authorList>
    </citation>
    <scope>NUCLEOTIDE SEQUENCE</scope>
    <source>
        <strain evidence="15">TUCIM 5799</strain>
    </source>
</reference>
<feature type="transmembrane region" description="Helical" evidence="11 12">
    <location>
        <begin position="170"/>
        <end position="190"/>
    </location>
</feature>
<protein>
    <recommendedName>
        <fullName evidence="11">Palmitoyltransferase PFA4</fullName>
        <ecNumber evidence="11">2.3.1.225</ecNumber>
    </recommendedName>
    <alternativeName>
        <fullName evidence="11">Protein S-acyltransferase</fullName>
        <shortName evidence="11">PAT</shortName>
    </alternativeName>
    <alternativeName>
        <fullName evidence="11">Protein fatty acyltransferase 4</fullName>
    </alternativeName>
</protein>
<evidence type="ECO:0000256" key="5">
    <source>
        <dbReference type="ARBA" id="ARBA00022989"/>
    </source>
</evidence>
<accession>A0A9Q0APZ9</accession>
<evidence type="ECO:0000256" key="3">
    <source>
        <dbReference type="ARBA" id="ARBA00022692"/>
    </source>
</evidence>
<feature type="active site" description="S-palmitoyl cysteine intermediate" evidence="11">
    <location>
        <position position="152"/>
    </location>
</feature>
<comment type="caution">
    <text evidence="11">Lacks conserved residue(s) required for the propagation of feature annotation.</text>
</comment>
<dbReference type="InterPro" id="IPR001594">
    <property type="entry name" value="Palmitoyltrfase_DHHC"/>
</dbReference>
<evidence type="ECO:0000256" key="13">
    <source>
        <dbReference type="SAM" id="MobiDB-lite"/>
    </source>
</evidence>
<dbReference type="PANTHER" id="PTHR12246">
    <property type="entry name" value="PALMITOYLTRANSFERASE ZDHHC16"/>
    <property type="match status" value="1"/>
</dbReference>
<comment type="subcellular location">
    <subcellularLocation>
        <location evidence="11">Endoplasmic reticulum membrane</location>
        <topology evidence="11">Multi-pass membrane protein</topology>
    </subcellularLocation>
    <subcellularLocation>
        <location evidence="1">Membrane</location>
        <topology evidence="1">Multi-pass membrane protein</topology>
    </subcellularLocation>
</comment>
<evidence type="ECO:0000313" key="15">
    <source>
        <dbReference type="EMBL" id="KAI1867648.1"/>
    </source>
</evidence>
<keyword evidence="9 11" id="KW-0012">Acyltransferase</keyword>
<gene>
    <name evidence="11" type="primary">PFA4</name>
    <name evidence="15" type="ORF">JX265_007450</name>
</gene>
<keyword evidence="5 11" id="KW-1133">Transmembrane helix</keyword>
<keyword evidence="3 11" id="KW-0812">Transmembrane</keyword>
<dbReference type="EMBL" id="JAFIMR010000018">
    <property type="protein sequence ID" value="KAI1867648.1"/>
    <property type="molecule type" value="Genomic_DNA"/>
</dbReference>
<dbReference type="InterPro" id="IPR039859">
    <property type="entry name" value="PFA4/ZDH16/20/ERF2-like"/>
</dbReference>
<evidence type="ECO:0000256" key="7">
    <source>
        <dbReference type="ARBA" id="ARBA00023139"/>
    </source>
</evidence>
<dbReference type="Proteomes" id="UP000829685">
    <property type="component" value="Unassembled WGS sequence"/>
</dbReference>
<dbReference type="InterPro" id="IPR033682">
    <property type="entry name" value="PFA4"/>
</dbReference>
<comment type="domain">
    <text evidence="11 12">The DHHC domain is required for palmitoyltransferase activity.</text>
</comment>
<keyword evidence="8 11" id="KW-0449">Lipoprotein</keyword>
<keyword evidence="7 11" id="KW-0564">Palmitate</keyword>
<evidence type="ECO:0000256" key="6">
    <source>
        <dbReference type="ARBA" id="ARBA00023136"/>
    </source>
</evidence>
<feature type="compositionally biased region" description="Acidic residues" evidence="13">
    <location>
        <begin position="101"/>
        <end position="111"/>
    </location>
</feature>
<evidence type="ECO:0000256" key="4">
    <source>
        <dbReference type="ARBA" id="ARBA00022824"/>
    </source>
</evidence>
<feature type="transmembrane region" description="Helical" evidence="11 12">
    <location>
        <begin position="210"/>
        <end position="231"/>
    </location>
</feature>